<dbReference type="PANTHER" id="PTHR47990">
    <property type="entry name" value="2-OXOGLUTARATE (2OG) AND FE(II)-DEPENDENT OXYGENASE SUPERFAMILY PROTEIN-RELATED"/>
    <property type="match status" value="1"/>
</dbReference>
<gene>
    <name evidence="3" type="ORF">PHLGIDRAFT_99067</name>
</gene>
<dbReference type="Proteomes" id="UP000053257">
    <property type="component" value="Unassembled WGS sequence"/>
</dbReference>
<dbReference type="GO" id="GO:0016491">
    <property type="term" value="F:oxidoreductase activity"/>
    <property type="evidence" value="ECO:0007669"/>
    <property type="project" value="UniProtKB-KW"/>
</dbReference>
<keyword evidence="1" id="KW-0560">Oxidoreductase</keyword>
<dbReference type="PROSITE" id="PS51471">
    <property type="entry name" value="FE2OG_OXY"/>
    <property type="match status" value="1"/>
</dbReference>
<organism evidence="3 4">
    <name type="scientific">Phlebiopsis gigantea (strain 11061_1 CR5-6)</name>
    <name type="common">White-rot fungus</name>
    <name type="synonym">Peniophora gigantea</name>
    <dbReference type="NCBI Taxonomy" id="745531"/>
    <lineage>
        <taxon>Eukaryota</taxon>
        <taxon>Fungi</taxon>
        <taxon>Dikarya</taxon>
        <taxon>Basidiomycota</taxon>
        <taxon>Agaricomycotina</taxon>
        <taxon>Agaricomycetes</taxon>
        <taxon>Polyporales</taxon>
        <taxon>Phanerochaetaceae</taxon>
        <taxon>Phlebiopsis</taxon>
    </lineage>
</organism>
<protein>
    <recommendedName>
        <fullName evidence="2">Fe2OG dioxygenase domain-containing protein</fullName>
    </recommendedName>
</protein>
<evidence type="ECO:0000313" key="4">
    <source>
        <dbReference type="Proteomes" id="UP000053257"/>
    </source>
</evidence>
<name>A0A0C3SF89_PHLG1</name>
<keyword evidence="4" id="KW-1185">Reference proteome</keyword>
<feature type="domain" description="Fe2OG dioxygenase" evidence="2">
    <location>
        <begin position="180"/>
        <end position="281"/>
    </location>
</feature>
<reference evidence="3 4" key="1">
    <citation type="journal article" date="2014" name="PLoS Genet.">
        <title>Analysis of the Phlebiopsis gigantea genome, transcriptome and secretome provides insight into its pioneer colonization strategies of wood.</title>
        <authorList>
            <person name="Hori C."/>
            <person name="Ishida T."/>
            <person name="Igarashi K."/>
            <person name="Samejima M."/>
            <person name="Suzuki H."/>
            <person name="Master E."/>
            <person name="Ferreira P."/>
            <person name="Ruiz-Duenas F.J."/>
            <person name="Held B."/>
            <person name="Canessa P."/>
            <person name="Larrondo L.F."/>
            <person name="Schmoll M."/>
            <person name="Druzhinina I.S."/>
            <person name="Kubicek C.P."/>
            <person name="Gaskell J.A."/>
            <person name="Kersten P."/>
            <person name="St John F."/>
            <person name="Glasner J."/>
            <person name="Sabat G."/>
            <person name="Splinter BonDurant S."/>
            <person name="Syed K."/>
            <person name="Yadav J."/>
            <person name="Mgbeahuruike A.C."/>
            <person name="Kovalchuk A."/>
            <person name="Asiegbu F.O."/>
            <person name="Lackner G."/>
            <person name="Hoffmeister D."/>
            <person name="Rencoret J."/>
            <person name="Gutierrez A."/>
            <person name="Sun H."/>
            <person name="Lindquist E."/>
            <person name="Barry K."/>
            <person name="Riley R."/>
            <person name="Grigoriev I.V."/>
            <person name="Henrissat B."/>
            <person name="Kues U."/>
            <person name="Berka R.M."/>
            <person name="Martinez A.T."/>
            <person name="Covert S.F."/>
            <person name="Blanchette R.A."/>
            <person name="Cullen D."/>
        </authorList>
    </citation>
    <scope>NUCLEOTIDE SEQUENCE [LARGE SCALE GENOMIC DNA]</scope>
    <source>
        <strain evidence="3 4">11061_1 CR5-6</strain>
    </source>
</reference>
<dbReference type="InterPro" id="IPR026992">
    <property type="entry name" value="DIOX_N"/>
</dbReference>
<sequence length="349" mass="39226">MPSIASLAPFPDDLPTHSLLVVDYALVRANDKSELDKLWNAATQLGFWYLKNHNLHDEVDRMFDVCADTLDLPLEEKMPFEQGDDGDSFGYKARGTIATDKFGSSDNVEFLNIAQDDALSWPRITHRTYPPLVNDHMEDTFIPFVRKSMAINFTFLEFFEKRLRLPPGELVRRHAVDHVNGGEARCIKTPPKQSTVALGAHTDFGSLAIVHNRLGGLQVMPPDSEEWLYIKPIRGYAVCNIGDTLSIFSAGILRSNVHRVMPPPGEQSHFTRYSITFFTRPGYDVVLHALGEHSALIADAVAQAPEGQYETGSTARDWVARRIRNLRLKNRKGVQSWVASMGTEHRGVR</sequence>
<dbReference type="InterPro" id="IPR027443">
    <property type="entry name" value="IPNS-like_sf"/>
</dbReference>
<dbReference type="InterPro" id="IPR050231">
    <property type="entry name" value="Iron_ascorbate_oxido_reductase"/>
</dbReference>
<comment type="similarity">
    <text evidence="1">Belongs to the iron/ascorbate-dependent oxidoreductase family.</text>
</comment>
<evidence type="ECO:0000259" key="2">
    <source>
        <dbReference type="PROSITE" id="PS51471"/>
    </source>
</evidence>
<accession>A0A0C3SF89</accession>
<dbReference type="SUPFAM" id="SSF51197">
    <property type="entry name" value="Clavaminate synthase-like"/>
    <property type="match status" value="1"/>
</dbReference>
<dbReference type="Pfam" id="PF03171">
    <property type="entry name" value="2OG-FeII_Oxy"/>
    <property type="match status" value="1"/>
</dbReference>
<evidence type="ECO:0000256" key="1">
    <source>
        <dbReference type="RuleBase" id="RU003682"/>
    </source>
</evidence>
<dbReference type="Gene3D" id="2.60.120.330">
    <property type="entry name" value="B-lactam Antibiotic, Isopenicillin N Synthase, Chain"/>
    <property type="match status" value="1"/>
</dbReference>
<dbReference type="AlphaFoldDB" id="A0A0C3SF89"/>
<proteinExistence type="inferred from homology"/>
<dbReference type="InterPro" id="IPR044861">
    <property type="entry name" value="IPNS-like_FE2OG_OXY"/>
</dbReference>
<evidence type="ECO:0000313" key="3">
    <source>
        <dbReference type="EMBL" id="KIP11665.1"/>
    </source>
</evidence>
<dbReference type="InterPro" id="IPR005123">
    <property type="entry name" value="Oxoglu/Fe-dep_dioxygenase_dom"/>
</dbReference>
<dbReference type="OrthoDB" id="406156at2759"/>
<dbReference type="HOGENOM" id="CLU_010119_4_0_1"/>
<keyword evidence="1" id="KW-0479">Metal-binding</keyword>
<dbReference type="Pfam" id="PF14226">
    <property type="entry name" value="DIOX_N"/>
    <property type="match status" value="1"/>
</dbReference>
<dbReference type="EMBL" id="KN840444">
    <property type="protein sequence ID" value="KIP11665.1"/>
    <property type="molecule type" value="Genomic_DNA"/>
</dbReference>
<dbReference type="GO" id="GO:0046872">
    <property type="term" value="F:metal ion binding"/>
    <property type="evidence" value="ECO:0007669"/>
    <property type="project" value="UniProtKB-KW"/>
</dbReference>
<keyword evidence="1" id="KW-0408">Iron</keyword>
<dbReference type="STRING" id="745531.A0A0C3SF89"/>